<dbReference type="AlphaFoldDB" id="A0A5K1G4D2"/>
<dbReference type="InterPro" id="IPR046960">
    <property type="entry name" value="PPR_At4g14850-like_plant"/>
</dbReference>
<sequence length="86" mass="9429">MNLGAALIDMHAKCGNIEAADRIRIGLLRLESGQAGCHVLLSNVYAAAGKWNEALKIRNITKEKGIRNRNIIKEKGIRKQSGFSNV</sequence>
<reference evidence="1" key="1">
    <citation type="submission" date="2019-09" db="EMBL/GenBank/DDBJ databases">
        <authorList>
            <person name="Zhang L."/>
        </authorList>
    </citation>
    <scope>NUCLEOTIDE SEQUENCE</scope>
</reference>
<dbReference type="PANTHER" id="PTHR47926:SF444">
    <property type="entry name" value="PENTATRICOPEPTIDE REPEAT-CONTAINING PROTEIN"/>
    <property type="match status" value="1"/>
</dbReference>
<dbReference type="GO" id="GO:0009451">
    <property type="term" value="P:RNA modification"/>
    <property type="evidence" value="ECO:0007669"/>
    <property type="project" value="InterPro"/>
</dbReference>
<protein>
    <submittedName>
        <fullName evidence="1">Uncharacterized protein</fullName>
    </submittedName>
</protein>
<proteinExistence type="predicted"/>
<dbReference type="Pfam" id="PF20431">
    <property type="entry name" value="E_motif"/>
    <property type="match status" value="1"/>
</dbReference>
<dbReference type="PANTHER" id="PTHR47926">
    <property type="entry name" value="PENTATRICOPEPTIDE REPEAT-CONTAINING PROTEIN"/>
    <property type="match status" value="1"/>
</dbReference>
<evidence type="ECO:0000313" key="1">
    <source>
        <dbReference type="EMBL" id="VVW70382.1"/>
    </source>
</evidence>
<organism evidence="1">
    <name type="scientific">Nymphaea colorata</name>
    <name type="common">pocket water lily</name>
    <dbReference type="NCBI Taxonomy" id="210225"/>
    <lineage>
        <taxon>Eukaryota</taxon>
        <taxon>Viridiplantae</taxon>
        <taxon>Streptophyta</taxon>
        <taxon>Embryophyta</taxon>
        <taxon>Tracheophyta</taxon>
        <taxon>Spermatophyta</taxon>
        <taxon>Magnoliopsida</taxon>
        <taxon>Nymphaeales</taxon>
        <taxon>Nymphaeaceae</taxon>
        <taxon>Nymphaea</taxon>
    </lineage>
</organism>
<dbReference type="EMBL" id="LR721786">
    <property type="protein sequence ID" value="VVW70382.1"/>
    <property type="molecule type" value="Genomic_DNA"/>
</dbReference>
<dbReference type="InterPro" id="IPR046848">
    <property type="entry name" value="E_motif"/>
</dbReference>
<name>A0A5K1G4D2_9MAGN</name>
<dbReference type="Gramene" id="NC8G0211530.1">
    <property type="protein sequence ID" value="NC8G0211530.1:cds"/>
    <property type="gene ID" value="NC8G0211530"/>
</dbReference>
<dbReference type="GO" id="GO:0003723">
    <property type="term" value="F:RNA binding"/>
    <property type="evidence" value="ECO:0007669"/>
    <property type="project" value="InterPro"/>
</dbReference>
<gene>
    <name evidence="1" type="ORF">NYM_LOCUS25077</name>
</gene>
<accession>A0A5K1G4D2</accession>